<evidence type="ECO:0000256" key="1">
    <source>
        <dbReference type="ARBA" id="ARBA00004127"/>
    </source>
</evidence>
<dbReference type="InterPro" id="IPR020846">
    <property type="entry name" value="MFS_dom"/>
</dbReference>
<feature type="transmembrane region" description="Helical" evidence="5">
    <location>
        <begin position="389"/>
        <end position="410"/>
    </location>
</feature>
<feature type="transmembrane region" description="Helical" evidence="5">
    <location>
        <begin position="262"/>
        <end position="282"/>
    </location>
</feature>
<feature type="domain" description="Major facilitator superfamily (MFS) profile" evidence="6">
    <location>
        <begin position="18"/>
        <end position="414"/>
    </location>
</feature>
<feature type="transmembrane region" description="Helical" evidence="5">
    <location>
        <begin position="83"/>
        <end position="101"/>
    </location>
</feature>
<organism evidence="7 8">
    <name type="scientific">Breznakiella homolactica</name>
    <dbReference type="NCBI Taxonomy" id="2798577"/>
    <lineage>
        <taxon>Bacteria</taxon>
        <taxon>Pseudomonadati</taxon>
        <taxon>Spirochaetota</taxon>
        <taxon>Spirochaetia</taxon>
        <taxon>Spirochaetales</taxon>
        <taxon>Breznakiellaceae</taxon>
        <taxon>Breznakiella</taxon>
    </lineage>
</organism>
<feature type="transmembrane region" description="Helical" evidence="5">
    <location>
        <begin position="56"/>
        <end position="76"/>
    </location>
</feature>
<evidence type="ECO:0000256" key="4">
    <source>
        <dbReference type="ARBA" id="ARBA00023136"/>
    </source>
</evidence>
<evidence type="ECO:0000256" key="3">
    <source>
        <dbReference type="ARBA" id="ARBA00022989"/>
    </source>
</evidence>
<proteinExistence type="predicted"/>
<dbReference type="AlphaFoldDB" id="A0A7T7XN08"/>
<dbReference type="PANTHER" id="PTHR43826:SF3">
    <property type="entry name" value="GLUCOSE-6-PHOSPHATE EXCHANGER SLC37A4"/>
    <property type="match status" value="1"/>
</dbReference>
<feature type="transmembrane region" description="Helical" evidence="5">
    <location>
        <begin position="294"/>
        <end position="315"/>
    </location>
</feature>
<keyword evidence="4 5" id="KW-0472">Membrane</keyword>
<evidence type="ECO:0000256" key="2">
    <source>
        <dbReference type="ARBA" id="ARBA00022692"/>
    </source>
</evidence>
<reference evidence="7" key="1">
    <citation type="submission" date="2021-01" db="EMBL/GenBank/DDBJ databases">
        <title>Description of Breznakiella homolactica.</title>
        <authorList>
            <person name="Song Y."/>
            <person name="Brune A."/>
        </authorList>
    </citation>
    <scope>NUCLEOTIDE SEQUENCE</scope>
    <source>
        <strain evidence="7">RmG30</strain>
    </source>
</reference>
<dbReference type="InterPro" id="IPR036259">
    <property type="entry name" value="MFS_trans_sf"/>
</dbReference>
<dbReference type="Proteomes" id="UP000595917">
    <property type="component" value="Chromosome"/>
</dbReference>
<evidence type="ECO:0000313" key="7">
    <source>
        <dbReference type="EMBL" id="QQO09296.1"/>
    </source>
</evidence>
<dbReference type="PROSITE" id="PS50850">
    <property type="entry name" value="MFS"/>
    <property type="match status" value="1"/>
</dbReference>
<dbReference type="GO" id="GO:0016020">
    <property type="term" value="C:membrane"/>
    <property type="evidence" value="ECO:0007669"/>
    <property type="project" value="UniProtKB-ARBA"/>
</dbReference>
<dbReference type="PANTHER" id="PTHR43826">
    <property type="entry name" value="GLUCOSE-6-PHOSPHATE EXCHANGER SLC37A4"/>
    <property type="match status" value="1"/>
</dbReference>
<feature type="transmembrane region" description="Helical" evidence="5">
    <location>
        <begin position="173"/>
        <end position="192"/>
    </location>
</feature>
<evidence type="ECO:0000313" key="8">
    <source>
        <dbReference type="Proteomes" id="UP000595917"/>
    </source>
</evidence>
<gene>
    <name evidence="7" type="ORF">JFL75_20595</name>
</gene>
<keyword evidence="3 5" id="KW-1133">Transmembrane helix</keyword>
<keyword evidence="8" id="KW-1185">Reference proteome</keyword>
<dbReference type="SUPFAM" id="SSF103473">
    <property type="entry name" value="MFS general substrate transporter"/>
    <property type="match status" value="1"/>
</dbReference>
<dbReference type="InterPro" id="IPR011701">
    <property type="entry name" value="MFS"/>
</dbReference>
<dbReference type="GO" id="GO:0012505">
    <property type="term" value="C:endomembrane system"/>
    <property type="evidence" value="ECO:0007669"/>
    <property type="project" value="UniProtKB-SubCell"/>
</dbReference>
<sequence>MDKNQASGVLDPAKQKKLYFLCWVSYFASNLGRLSYTVSMVEIIRTENITGAQAGFIGTGFFIAYGICQLFSGYLGDRVHPRRMVSVGLLASGVLNFAMIFGNTMPWLFTVWCANGIFQSMLWPPIARMVAEYYSPERRKTVLVGLGTTYPIAMLSAYVLSGLLVWLSGWRSVFLFFSVLITAAAVLWIIGLKNYPAPAGKVHPARPQNAVTSGRTLWKGTWKPLIAASILFCGALVFQGFLRDGLVNWVPVFLKRNFAVSSAFAILSTTVLPLVNLAGIYVTNRIYKAFKNEALTSLILFGTAAAAALVLRIWGQHYYGATLALFALVTACMMGINLMLASFVPSYFSSLGKVSMVSGIMNATVYVGSSLATYTIGMLTDHYGWNTSLNLIVLMASLGVVCCMISLPFWRRVS</sequence>
<evidence type="ECO:0000259" key="6">
    <source>
        <dbReference type="PROSITE" id="PS50850"/>
    </source>
</evidence>
<accession>A0A7T7XN08</accession>
<feature type="transmembrane region" description="Helical" evidence="5">
    <location>
        <begin position="18"/>
        <end position="36"/>
    </location>
</feature>
<feature type="transmembrane region" description="Helical" evidence="5">
    <location>
        <begin position="321"/>
        <end position="344"/>
    </location>
</feature>
<feature type="transmembrane region" description="Helical" evidence="5">
    <location>
        <begin position="142"/>
        <end position="167"/>
    </location>
</feature>
<dbReference type="GO" id="GO:0035435">
    <property type="term" value="P:phosphate ion transmembrane transport"/>
    <property type="evidence" value="ECO:0007669"/>
    <property type="project" value="TreeGrafter"/>
</dbReference>
<feature type="transmembrane region" description="Helical" evidence="5">
    <location>
        <begin position="107"/>
        <end position="130"/>
    </location>
</feature>
<feature type="transmembrane region" description="Helical" evidence="5">
    <location>
        <begin position="356"/>
        <end position="377"/>
    </location>
</feature>
<dbReference type="InterPro" id="IPR051337">
    <property type="entry name" value="OPA_Antiporter"/>
</dbReference>
<dbReference type="GO" id="GO:0061513">
    <property type="term" value="F:glucose 6-phosphate:phosphate antiporter activity"/>
    <property type="evidence" value="ECO:0007669"/>
    <property type="project" value="TreeGrafter"/>
</dbReference>
<keyword evidence="2 5" id="KW-0812">Transmembrane</keyword>
<dbReference type="RefSeq" id="WP_215626602.1">
    <property type="nucleotide sequence ID" value="NZ_CP067089.2"/>
</dbReference>
<dbReference type="EMBL" id="CP067089">
    <property type="protein sequence ID" value="QQO09296.1"/>
    <property type="molecule type" value="Genomic_DNA"/>
</dbReference>
<evidence type="ECO:0000256" key="5">
    <source>
        <dbReference type="SAM" id="Phobius"/>
    </source>
</evidence>
<dbReference type="KEGG" id="bhc:JFL75_20595"/>
<dbReference type="Gene3D" id="1.20.1250.20">
    <property type="entry name" value="MFS general substrate transporter like domains"/>
    <property type="match status" value="2"/>
</dbReference>
<protein>
    <submittedName>
        <fullName evidence="7">MFS transporter</fullName>
    </submittedName>
</protein>
<dbReference type="Pfam" id="PF07690">
    <property type="entry name" value="MFS_1"/>
    <property type="match status" value="1"/>
</dbReference>
<name>A0A7T7XN08_9SPIR</name>
<feature type="transmembrane region" description="Helical" evidence="5">
    <location>
        <begin position="225"/>
        <end position="242"/>
    </location>
</feature>
<comment type="subcellular location">
    <subcellularLocation>
        <location evidence="1">Endomembrane system</location>
        <topology evidence="1">Multi-pass membrane protein</topology>
    </subcellularLocation>
</comment>